<name>A0A183B3F4_9TREM</name>
<organism evidence="4">
    <name type="scientific">Echinostoma caproni</name>
    <dbReference type="NCBI Taxonomy" id="27848"/>
    <lineage>
        <taxon>Eukaryota</taxon>
        <taxon>Metazoa</taxon>
        <taxon>Spiralia</taxon>
        <taxon>Lophotrochozoa</taxon>
        <taxon>Platyhelminthes</taxon>
        <taxon>Trematoda</taxon>
        <taxon>Digenea</taxon>
        <taxon>Plagiorchiida</taxon>
        <taxon>Echinostomata</taxon>
        <taxon>Echinostomatoidea</taxon>
        <taxon>Echinostomatidae</taxon>
        <taxon>Echinostoma</taxon>
    </lineage>
</organism>
<feature type="transmembrane region" description="Helical" evidence="1">
    <location>
        <begin position="12"/>
        <end position="31"/>
    </location>
</feature>
<feature type="transmembrane region" description="Helical" evidence="1">
    <location>
        <begin position="37"/>
        <end position="55"/>
    </location>
</feature>
<sequence length="165" mass="18332">MSFIKGNIGTGMLSLPVVLRYSGLWFLHSFFPWLWLNYYFVGFMICLILVPMCLCSDMRVFAYLSTVANLATMLGTVLIFAFLFYSGLKPITVFPAIKDAQGVLIGFSVAMCAFEGISLQQHLSFCPKSESQEPPVRNKPTFNVSNSVLQRPEVPTAYLVPPGAI</sequence>
<gene>
    <name evidence="2" type="ORF">ECPE_LOCUS13739</name>
</gene>
<reference evidence="2 3" key="2">
    <citation type="submission" date="2018-11" db="EMBL/GenBank/DDBJ databases">
        <authorList>
            <consortium name="Pathogen Informatics"/>
        </authorList>
    </citation>
    <scope>NUCLEOTIDE SEQUENCE [LARGE SCALE GENOMIC DNA]</scope>
    <source>
        <strain evidence="2 3">Egypt</strain>
    </source>
</reference>
<keyword evidence="1" id="KW-0812">Transmembrane</keyword>
<accession>A0A183B3F4</accession>
<proteinExistence type="predicted"/>
<evidence type="ECO:0000256" key="1">
    <source>
        <dbReference type="SAM" id="Phobius"/>
    </source>
</evidence>
<keyword evidence="1" id="KW-1133">Transmembrane helix</keyword>
<dbReference type="Proteomes" id="UP000272942">
    <property type="component" value="Unassembled WGS sequence"/>
</dbReference>
<keyword evidence="3" id="KW-1185">Reference proteome</keyword>
<evidence type="ECO:0000313" key="4">
    <source>
        <dbReference type="WBParaSite" id="ECPE_0001377901-mRNA-1"/>
    </source>
</evidence>
<keyword evidence="1" id="KW-0472">Membrane</keyword>
<reference evidence="4" key="1">
    <citation type="submission" date="2016-06" db="UniProtKB">
        <authorList>
            <consortium name="WormBaseParasite"/>
        </authorList>
    </citation>
    <scope>IDENTIFICATION</scope>
</reference>
<dbReference type="OrthoDB" id="1684102at2759"/>
<evidence type="ECO:0000313" key="3">
    <source>
        <dbReference type="Proteomes" id="UP000272942"/>
    </source>
</evidence>
<dbReference type="AlphaFoldDB" id="A0A183B3F4"/>
<evidence type="ECO:0000313" key="2">
    <source>
        <dbReference type="EMBL" id="VDP91011.1"/>
    </source>
</evidence>
<protein>
    <submittedName>
        <fullName evidence="4">MARVEL domain-containing protein</fullName>
    </submittedName>
</protein>
<dbReference type="WBParaSite" id="ECPE_0001377901-mRNA-1">
    <property type="protein sequence ID" value="ECPE_0001377901-mRNA-1"/>
    <property type="gene ID" value="ECPE_0001377901"/>
</dbReference>
<feature type="transmembrane region" description="Helical" evidence="1">
    <location>
        <begin position="67"/>
        <end position="88"/>
    </location>
</feature>
<feature type="transmembrane region" description="Helical" evidence="1">
    <location>
        <begin position="100"/>
        <end position="119"/>
    </location>
</feature>
<dbReference type="EMBL" id="UZAN01055837">
    <property type="protein sequence ID" value="VDP91011.1"/>
    <property type="molecule type" value="Genomic_DNA"/>
</dbReference>